<feature type="transmembrane region" description="Helical" evidence="6">
    <location>
        <begin position="21"/>
        <end position="38"/>
    </location>
</feature>
<feature type="transmembrane region" description="Helical" evidence="6">
    <location>
        <begin position="189"/>
        <end position="210"/>
    </location>
</feature>
<evidence type="ECO:0000256" key="5">
    <source>
        <dbReference type="SAM" id="MobiDB-lite"/>
    </source>
</evidence>
<dbReference type="OrthoDB" id="5296287at2759"/>
<dbReference type="GO" id="GO:0022857">
    <property type="term" value="F:transmembrane transporter activity"/>
    <property type="evidence" value="ECO:0007669"/>
    <property type="project" value="InterPro"/>
</dbReference>
<keyword evidence="4 6" id="KW-0472">Membrane</keyword>
<feature type="transmembrane region" description="Helical" evidence="6">
    <location>
        <begin position="362"/>
        <end position="383"/>
    </location>
</feature>
<organism evidence="8 9">
    <name type="scientific">Clupea harengus</name>
    <name type="common">Atlantic herring</name>
    <dbReference type="NCBI Taxonomy" id="7950"/>
    <lineage>
        <taxon>Eukaryota</taxon>
        <taxon>Metazoa</taxon>
        <taxon>Chordata</taxon>
        <taxon>Craniata</taxon>
        <taxon>Vertebrata</taxon>
        <taxon>Euteleostomi</taxon>
        <taxon>Actinopterygii</taxon>
        <taxon>Neopterygii</taxon>
        <taxon>Teleostei</taxon>
        <taxon>Clupei</taxon>
        <taxon>Clupeiformes</taxon>
        <taxon>Clupeoidei</taxon>
        <taxon>Clupeidae</taxon>
        <taxon>Clupea</taxon>
    </lineage>
</organism>
<dbReference type="KEGG" id="char:105890199"/>
<feature type="transmembrane region" description="Helical" evidence="6">
    <location>
        <begin position="251"/>
        <end position="270"/>
    </location>
</feature>
<dbReference type="InterPro" id="IPR020846">
    <property type="entry name" value="MFS_dom"/>
</dbReference>
<dbReference type="InterPro" id="IPR005829">
    <property type="entry name" value="Sugar_transporter_CS"/>
</dbReference>
<feature type="transmembrane region" description="Helical" evidence="6">
    <location>
        <begin position="415"/>
        <end position="440"/>
    </location>
</feature>
<evidence type="ECO:0000256" key="3">
    <source>
        <dbReference type="ARBA" id="ARBA00022989"/>
    </source>
</evidence>
<evidence type="ECO:0000256" key="1">
    <source>
        <dbReference type="ARBA" id="ARBA00004141"/>
    </source>
</evidence>
<feature type="transmembrane region" description="Helical" evidence="6">
    <location>
        <begin position="141"/>
        <end position="158"/>
    </location>
</feature>
<dbReference type="Pfam" id="PF00083">
    <property type="entry name" value="Sugar_tr"/>
    <property type="match status" value="1"/>
</dbReference>
<feature type="region of interest" description="Disordered" evidence="5">
    <location>
        <begin position="511"/>
        <end position="537"/>
    </location>
</feature>
<evidence type="ECO:0000256" key="6">
    <source>
        <dbReference type="SAM" id="Phobius"/>
    </source>
</evidence>
<gene>
    <name evidence="9" type="primary">slc22a13b</name>
</gene>
<feature type="domain" description="Major facilitator superfamily (MFS) profile" evidence="7">
    <location>
        <begin position="95"/>
        <end position="503"/>
    </location>
</feature>
<name>A0A6P3VHI2_CLUHA</name>
<dbReference type="PROSITE" id="PS00216">
    <property type="entry name" value="SUGAR_TRANSPORT_1"/>
    <property type="match status" value="1"/>
</dbReference>
<dbReference type="AlphaFoldDB" id="A0A6P3VHI2"/>
<feature type="transmembrane region" description="Helical" evidence="6">
    <location>
        <begin position="333"/>
        <end position="350"/>
    </location>
</feature>
<feature type="transmembrane region" description="Helical" evidence="6">
    <location>
        <begin position="481"/>
        <end position="499"/>
    </location>
</feature>
<evidence type="ECO:0000313" key="9">
    <source>
        <dbReference type="RefSeq" id="XP_012671624.1"/>
    </source>
</evidence>
<dbReference type="CDD" id="cd17374">
    <property type="entry name" value="MFS_OAT"/>
    <property type="match status" value="1"/>
</dbReference>
<dbReference type="InterPro" id="IPR005828">
    <property type="entry name" value="MFS_sugar_transport-like"/>
</dbReference>
<dbReference type="Gene3D" id="1.20.1250.20">
    <property type="entry name" value="MFS general substrate transporter like domains"/>
    <property type="match status" value="1"/>
</dbReference>
<feature type="transmembrane region" description="Helical" evidence="6">
    <location>
        <begin position="165"/>
        <end position="183"/>
    </location>
</feature>
<comment type="subcellular location">
    <subcellularLocation>
        <location evidence="1">Membrane</location>
        <topology evidence="1">Multi-pass membrane protein</topology>
    </subcellularLocation>
</comment>
<dbReference type="CTD" id="109280"/>
<evidence type="ECO:0000256" key="2">
    <source>
        <dbReference type="ARBA" id="ARBA00022692"/>
    </source>
</evidence>
<dbReference type="PANTHER" id="PTHR24064">
    <property type="entry name" value="SOLUTE CARRIER FAMILY 22 MEMBER"/>
    <property type="match status" value="1"/>
</dbReference>
<feature type="transmembrane region" description="Helical" evidence="6">
    <location>
        <begin position="222"/>
        <end position="245"/>
    </location>
</feature>
<dbReference type="PROSITE" id="PS50850">
    <property type="entry name" value="MFS"/>
    <property type="match status" value="1"/>
</dbReference>
<proteinExistence type="predicted"/>
<dbReference type="SUPFAM" id="SSF103473">
    <property type="entry name" value="MFS general substrate transporter"/>
    <property type="match status" value="1"/>
</dbReference>
<feature type="compositionally biased region" description="Basic and acidic residues" evidence="5">
    <location>
        <begin position="511"/>
        <end position="531"/>
    </location>
</feature>
<dbReference type="Proteomes" id="UP000515152">
    <property type="component" value="Chromosome 17"/>
</dbReference>
<feature type="transmembrane region" description="Helical" evidence="6">
    <location>
        <begin position="452"/>
        <end position="475"/>
    </location>
</feature>
<dbReference type="GeneID" id="105890199"/>
<dbReference type="GO" id="GO:0016020">
    <property type="term" value="C:membrane"/>
    <property type="evidence" value="ECO:0007669"/>
    <property type="project" value="UniProtKB-SubCell"/>
</dbReference>
<sequence length="537" mass="59176">MIGFGQILTEIGEFGAFQKRLLVVICVPNIFSAFHMFVQVFTGLSFAHHCNTDWILKVDSNLTYDKVLNLTVPLDDAGEYDSCKMFTPVDQDLDTIEKYGLNSTTKCIDGWKFNAPQGTTSTITEFSLVCENSSLNQASQSIYMAGLLIGALVLGPMADKFGRRFVILLSLLLQLLFGVGTAFSPNIYVYIALRFVVGVTISGIAINAFVLGAEWCGTSKRALFTILSHGCYALGLMLLSGISYGIRNWRLLQLVLSAPVCLLGVYYWILPESARWLLTQGKQERARKEIQKVARANGTSVPESLLDKLEAENTARTGSMLDLFRIPYLRKRALIMSYIWFVTSLVYYGVSLNVGNFGLDIYLTQLIFGIAELPARLGCFPLIERFGRRICQSIALFISGTACLVILAIPEDLPVVVTVVAVLGKFCLAASFTIVYVYTAELYPTVVRQSGVGLNSMCARVAGILAPLIGLLGVYHKAIPMIIYGSLPFLGGVLCFMLPETLNVELADHADPQQDQQEHERLPSNDKEEKALQTSKL</sequence>
<dbReference type="InterPro" id="IPR036259">
    <property type="entry name" value="MFS_trans_sf"/>
</dbReference>
<keyword evidence="8" id="KW-1185">Reference proteome</keyword>
<reference evidence="9" key="1">
    <citation type="submission" date="2025-08" db="UniProtKB">
        <authorList>
            <consortium name="RefSeq"/>
        </authorList>
    </citation>
    <scope>IDENTIFICATION</scope>
</reference>
<evidence type="ECO:0000256" key="4">
    <source>
        <dbReference type="ARBA" id="ARBA00023136"/>
    </source>
</evidence>
<dbReference type="RefSeq" id="XP_012671624.1">
    <property type="nucleotide sequence ID" value="XM_012816170.3"/>
</dbReference>
<keyword evidence="2 6" id="KW-0812">Transmembrane</keyword>
<keyword evidence="3 6" id="KW-1133">Transmembrane helix</keyword>
<protein>
    <submittedName>
        <fullName evidence="9">Solute carrier family 22 member 13b</fullName>
    </submittedName>
</protein>
<evidence type="ECO:0000259" key="7">
    <source>
        <dbReference type="PROSITE" id="PS50850"/>
    </source>
</evidence>
<feature type="transmembrane region" description="Helical" evidence="6">
    <location>
        <begin position="390"/>
        <end position="409"/>
    </location>
</feature>
<accession>A0A6P3VHI2</accession>
<evidence type="ECO:0000313" key="8">
    <source>
        <dbReference type="Proteomes" id="UP000515152"/>
    </source>
</evidence>